<feature type="transmembrane region" description="Helical" evidence="1">
    <location>
        <begin position="7"/>
        <end position="24"/>
    </location>
</feature>
<proteinExistence type="predicted"/>
<dbReference type="KEGG" id="pprt:ET464_10215"/>
<evidence type="ECO:0000256" key="1">
    <source>
        <dbReference type="SAM" id="Phobius"/>
    </source>
</evidence>
<keyword evidence="1" id="KW-1133">Transmembrane helix</keyword>
<dbReference type="RefSeq" id="WP_129440592.1">
    <property type="nucleotide sequence ID" value="NZ_CP035492.1"/>
</dbReference>
<accession>A0A4P6EVP1</accession>
<evidence type="ECO:0000313" key="2">
    <source>
        <dbReference type="EMBL" id="QAY66726.1"/>
    </source>
</evidence>
<protein>
    <submittedName>
        <fullName evidence="2">Uncharacterized protein</fullName>
    </submittedName>
</protein>
<sequence>MFFVVQRYVGYACIALGVLLSFSGNLTYLLLSLAGFVLVSLGSIAESAQWLYVHQSGMPLKMNQVQMLISRAPKFSLYSNSLTLQSARGFGAGEYSIVRLNNENYIRVRPFVQYVKQDGREYTFSFPGMKPFTKECAFAYHAGVELFGYQDQAYIRIDSLGLDFHLKGDQAYFEVKESDGLTS</sequence>
<dbReference type="AlphaFoldDB" id="A0A4P6EVP1"/>
<evidence type="ECO:0000313" key="3">
    <source>
        <dbReference type="Proteomes" id="UP000293568"/>
    </source>
</evidence>
<dbReference type="OrthoDB" id="2662315at2"/>
<reference evidence="2 3" key="1">
    <citation type="submission" date="2019-01" db="EMBL/GenBank/DDBJ databases">
        <title>Genome sequencing of strain FW100M-2.</title>
        <authorList>
            <person name="Heo J."/>
            <person name="Kim S.-J."/>
            <person name="Kim J.-S."/>
            <person name="Hong S.-B."/>
            <person name="Kwon S.-W."/>
        </authorList>
    </citation>
    <scope>NUCLEOTIDE SEQUENCE [LARGE SCALE GENOMIC DNA]</scope>
    <source>
        <strain evidence="2 3">FW100M-2</strain>
    </source>
</reference>
<keyword evidence="1" id="KW-0472">Membrane</keyword>
<dbReference type="EMBL" id="CP035492">
    <property type="protein sequence ID" value="QAY66726.1"/>
    <property type="molecule type" value="Genomic_DNA"/>
</dbReference>
<dbReference type="Proteomes" id="UP000293568">
    <property type="component" value="Chromosome"/>
</dbReference>
<organism evidence="2 3">
    <name type="scientific">Paenibacillus protaetiae</name>
    <dbReference type="NCBI Taxonomy" id="2509456"/>
    <lineage>
        <taxon>Bacteria</taxon>
        <taxon>Bacillati</taxon>
        <taxon>Bacillota</taxon>
        <taxon>Bacilli</taxon>
        <taxon>Bacillales</taxon>
        <taxon>Paenibacillaceae</taxon>
        <taxon>Paenibacillus</taxon>
    </lineage>
</organism>
<name>A0A4P6EVP1_9BACL</name>
<keyword evidence="3" id="KW-1185">Reference proteome</keyword>
<gene>
    <name evidence="2" type="ORF">ET464_10215</name>
</gene>
<keyword evidence="1" id="KW-0812">Transmembrane</keyword>